<feature type="region of interest" description="Disordered" evidence="2">
    <location>
        <begin position="1"/>
        <end position="46"/>
    </location>
</feature>
<evidence type="ECO:0000256" key="2">
    <source>
        <dbReference type="SAM" id="MobiDB-lite"/>
    </source>
</evidence>
<evidence type="ECO:0000313" key="4">
    <source>
        <dbReference type="Proteomes" id="UP000053558"/>
    </source>
</evidence>
<protein>
    <submittedName>
        <fullName evidence="3">Uncharacterized protein</fullName>
    </submittedName>
</protein>
<keyword evidence="1" id="KW-0175">Coiled coil</keyword>
<gene>
    <name evidence="3" type="ORF">CONPUDRAFT_149667</name>
</gene>
<sequence>MSSTSQHSLDPRSPPQFFAYSAMPFDASDDDSPLSSPPSPDPATAGASALTDVQNLVLEAIRRLEGLESAISCNEQRIAVLEESLAIYNEDVSQAQKKMRASAVDINVHQNTVSSLESHIGQLEEKIETLHESVSKGSEKQTNSLRETEHRLLTVLENYKATQSQATHDKFTLLHKDFDMVKSLQGDLKGDIHQLCDKFGTADKLIEELTGQSTTVSELVSQVLCLQSQHSSLSQDMDGLREQINDVTSGNCHFTLEEELSRFPCTPALVTDTENRDSGDVSFLETGLSNLRICDNPSTDNTPALVAAENDLPQGGRFMNTTMKQLSAASRDDSSVGICVDTTGSLRELSIRDSKGRTREHNFKRRLIKTQRSSPFNFEFLFADIMHALGLRIAMVEFFTWVQRGTEFLSSGTSIFIAVIILLQCFPLVKSGSYTRASQHTEEGFYIR</sequence>
<keyword evidence="4" id="KW-1185">Reference proteome</keyword>
<dbReference type="EMBL" id="JH711574">
    <property type="protein sequence ID" value="EIW84796.1"/>
    <property type="molecule type" value="Genomic_DNA"/>
</dbReference>
<dbReference type="AlphaFoldDB" id="A0A5M3N0J2"/>
<dbReference type="GeneID" id="19202627"/>
<dbReference type="Proteomes" id="UP000053558">
    <property type="component" value="Unassembled WGS sequence"/>
</dbReference>
<dbReference type="SUPFAM" id="SSF57997">
    <property type="entry name" value="Tropomyosin"/>
    <property type="match status" value="1"/>
</dbReference>
<proteinExistence type="predicted"/>
<comment type="caution">
    <text evidence="3">The sequence shown here is derived from an EMBL/GenBank/DDBJ whole genome shotgun (WGS) entry which is preliminary data.</text>
</comment>
<feature type="coiled-coil region" evidence="1">
    <location>
        <begin position="64"/>
        <end position="133"/>
    </location>
</feature>
<dbReference type="RefSeq" id="XP_007764490.1">
    <property type="nucleotide sequence ID" value="XM_007766300.1"/>
</dbReference>
<reference evidence="4" key="1">
    <citation type="journal article" date="2012" name="Science">
        <title>The Paleozoic origin of enzymatic lignin decomposition reconstructed from 31 fungal genomes.</title>
        <authorList>
            <person name="Floudas D."/>
            <person name="Binder M."/>
            <person name="Riley R."/>
            <person name="Barry K."/>
            <person name="Blanchette R.A."/>
            <person name="Henrissat B."/>
            <person name="Martinez A.T."/>
            <person name="Otillar R."/>
            <person name="Spatafora J.W."/>
            <person name="Yadav J.S."/>
            <person name="Aerts A."/>
            <person name="Benoit I."/>
            <person name="Boyd A."/>
            <person name="Carlson A."/>
            <person name="Copeland A."/>
            <person name="Coutinho P.M."/>
            <person name="de Vries R.P."/>
            <person name="Ferreira P."/>
            <person name="Findley K."/>
            <person name="Foster B."/>
            <person name="Gaskell J."/>
            <person name="Glotzer D."/>
            <person name="Gorecki P."/>
            <person name="Heitman J."/>
            <person name="Hesse C."/>
            <person name="Hori C."/>
            <person name="Igarashi K."/>
            <person name="Jurgens J.A."/>
            <person name="Kallen N."/>
            <person name="Kersten P."/>
            <person name="Kohler A."/>
            <person name="Kuees U."/>
            <person name="Kumar T.K.A."/>
            <person name="Kuo A."/>
            <person name="LaButti K."/>
            <person name="Larrondo L.F."/>
            <person name="Lindquist E."/>
            <person name="Ling A."/>
            <person name="Lombard V."/>
            <person name="Lucas S."/>
            <person name="Lundell T."/>
            <person name="Martin R."/>
            <person name="McLaughlin D.J."/>
            <person name="Morgenstern I."/>
            <person name="Morin E."/>
            <person name="Murat C."/>
            <person name="Nagy L.G."/>
            <person name="Nolan M."/>
            <person name="Ohm R.A."/>
            <person name="Patyshakuliyeva A."/>
            <person name="Rokas A."/>
            <person name="Ruiz-Duenas F.J."/>
            <person name="Sabat G."/>
            <person name="Salamov A."/>
            <person name="Samejima M."/>
            <person name="Schmutz J."/>
            <person name="Slot J.C."/>
            <person name="St John F."/>
            <person name="Stenlid J."/>
            <person name="Sun H."/>
            <person name="Sun S."/>
            <person name="Syed K."/>
            <person name="Tsang A."/>
            <person name="Wiebenga A."/>
            <person name="Young D."/>
            <person name="Pisabarro A."/>
            <person name="Eastwood D.C."/>
            <person name="Martin F."/>
            <person name="Cullen D."/>
            <person name="Grigoriev I.V."/>
            <person name="Hibbett D.S."/>
        </authorList>
    </citation>
    <scope>NUCLEOTIDE SEQUENCE [LARGE SCALE GENOMIC DNA]</scope>
    <source>
        <strain evidence="4">RWD-64-598 SS2</strain>
    </source>
</reference>
<name>A0A5M3N0J2_CONPW</name>
<evidence type="ECO:0000256" key="1">
    <source>
        <dbReference type="SAM" id="Coils"/>
    </source>
</evidence>
<organism evidence="3 4">
    <name type="scientific">Coniophora puteana (strain RWD-64-598)</name>
    <name type="common">Brown rot fungus</name>
    <dbReference type="NCBI Taxonomy" id="741705"/>
    <lineage>
        <taxon>Eukaryota</taxon>
        <taxon>Fungi</taxon>
        <taxon>Dikarya</taxon>
        <taxon>Basidiomycota</taxon>
        <taxon>Agaricomycotina</taxon>
        <taxon>Agaricomycetes</taxon>
        <taxon>Agaricomycetidae</taxon>
        <taxon>Boletales</taxon>
        <taxon>Coniophorineae</taxon>
        <taxon>Coniophoraceae</taxon>
        <taxon>Coniophora</taxon>
    </lineage>
</organism>
<dbReference type="KEGG" id="cput:CONPUDRAFT_149667"/>
<dbReference type="Gene3D" id="1.20.5.340">
    <property type="match status" value="1"/>
</dbReference>
<evidence type="ECO:0000313" key="3">
    <source>
        <dbReference type="EMBL" id="EIW84796.1"/>
    </source>
</evidence>
<accession>A0A5M3N0J2</accession>